<proteinExistence type="predicted"/>
<reference evidence="2 3" key="1">
    <citation type="submission" date="2023-03" db="EMBL/GenBank/DDBJ databases">
        <title>WGS of Gossypium arboreum.</title>
        <authorList>
            <person name="Yu D."/>
        </authorList>
    </citation>
    <scope>NUCLEOTIDE SEQUENCE [LARGE SCALE GENOMIC DNA]</scope>
    <source>
        <tissue evidence="2">Leaf</tissue>
    </source>
</reference>
<dbReference type="Proteomes" id="UP001358586">
    <property type="component" value="Chromosome 9"/>
</dbReference>
<protein>
    <submittedName>
        <fullName evidence="2">Uncharacterized protein</fullName>
    </submittedName>
</protein>
<accession>A0ABR0NT64</accession>
<keyword evidence="3" id="KW-1185">Reference proteome</keyword>
<name>A0ABR0NT64_GOSAR</name>
<feature type="region of interest" description="Disordered" evidence="1">
    <location>
        <begin position="66"/>
        <end position="89"/>
    </location>
</feature>
<evidence type="ECO:0000256" key="1">
    <source>
        <dbReference type="SAM" id="MobiDB-lite"/>
    </source>
</evidence>
<feature type="region of interest" description="Disordered" evidence="1">
    <location>
        <begin position="19"/>
        <end position="51"/>
    </location>
</feature>
<dbReference type="EMBL" id="JARKNE010000009">
    <property type="protein sequence ID" value="KAK5804523.1"/>
    <property type="molecule type" value="Genomic_DNA"/>
</dbReference>
<feature type="compositionally biased region" description="Polar residues" evidence="1">
    <location>
        <begin position="29"/>
        <end position="46"/>
    </location>
</feature>
<gene>
    <name evidence="2" type="ORF">PVK06_032172</name>
</gene>
<evidence type="ECO:0000313" key="2">
    <source>
        <dbReference type="EMBL" id="KAK5804523.1"/>
    </source>
</evidence>
<feature type="region of interest" description="Disordered" evidence="1">
    <location>
        <begin position="112"/>
        <end position="153"/>
    </location>
</feature>
<sequence length="350" mass="38747">MVDGVSSIKFSERIHNLIEHGKDSGPEANESQCNNPSENQPEQPRTVSPVEKEKYVDWMVVQRTSQKKNMERRQLCQREPGEQSRLKRSTGPALMILAVPLWALHVKPISPTEEMRGSSEHGPDKAKFNSGGPVAKANSKESNLPQSSLDKDGNTVVSFEETEYRLNVDTAGEPTMPQADHNNELLQGSKASSSRPPDGGGNKPPFYAGFRDLSVTYCFSDVLCGVFVGRAEVLLSSIFSLVLSIFVLRLEQGWMNAFSWIDRENSTFGCYLVERCGARLANVAGLLDLVELFAHVMWLDMCHLCLVNKNKCSLFPLPLSHLKLLVGLMGLTCRAQRETAEIIKAGPVDL</sequence>
<organism evidence="2 3">
    <name type="scientific">Gossypium arboreum</name>
    <name type="common">Tree cotton</name>
    <name type="synonym">Gossypium nanking</name>
    <dbReference type="NCBI Taxonomy" id="29729"/>
    <lineage>
        <taxon>Eukaryota</taxon>
        <taxon>Viridiplantae</taxon>
        <taxon>Streptophyta</taxon>
        <taxon>Embryophyta</taxon>
        <taxon>Tracheophyta</taxon>
        <taxon>Spermatophyta</taxon>
        <taxon>Magnoliopsida</taxon>
        <taxon>eudicotyledons</taxon>
        <taxon>Gunneridae</taxon>
        <taxon>Pentapetalae</taxon>
        <taxon>rosids</taxon>
        <taxon>malvids</taxon>
        <taxon>Malvales</taxon>
        <taxon>Malvaceae</taxon>
        <taxon>Malvoideae</taxon>
        <taxon>Gossypium</taxon>
    </lineage>
</organism>
<feature type="compositionally biased region" description="Basic and acidic residues" evidence="1">
    <location>
        <begin position="68"/>
        <end position="85"/>
    </location>
</feature>
<evidence type="ECO:0000313" key="3">
    <source>
        <dbReference type="Proteomes" id="UP001358586"/>
    </source>
</evidence>
<comment type="caution">
    <text evidence="2">The sequence shown here is derived from an EMBL/GenBank/DDBJ whole genome shotgun (WGS) entry which is preliminary data.</text>
</comment>
<feature type="compositionally biased region" description="Basic and acidic residues" evidence="1">
    <location>
        <begin position="113"/>
        <end position="127"/>
    </location>
</feature>